<accession>A0A7W8DIA2</accession>
<keyword evidence="3" id="KW-0132">Cell division</keyword>
<organism evidence="3 4">
    <name type="scientific">Prosthecobacter vanneervenii</name>
    <dbReference type="NCBI Taxonomy" id="48466"/>
    <lineage>
        <taxon>Bacteria</taxon>
        <taxon>Pseudomonadati</taxon>
        <taxon>Verrucomicrobiota</taxon>
        <taxon>Verrucomicrobiia</taxon>
        <taxon>Verrucomicrobiales</taxon>
        <taxon>Verrucomicrobiaceae</taxon>
        <taxon>Prosthecobacter</taxon>
    </lineage>
</organism>
<evidence type="ECO:0000256" key="2">
    <source>
        <dbReference type="SAM" id="Phobius"/>
    </source>
</evidence>
<sequence>MNYREVRASEPQRGWEHWVRAFLKIGRFILLLLVVPVVYVLCDNPIDTQTAMRAKLEQLKGQRNELQAQRDKLLRRMEWIKSDNAYLEMAARDRLHLQKEGEYVLRF</sequence>
<evidence type="ECO:0000313" key="4">
    <source>
        <dbReference type="Proteomes" id="UP000590740"/>
    </source>
</evidence>
<feature type="coiled-coil region" evidence="1">
    <location>
        <begin position="49"/>
        <end position="83"/>
    </location>
</feature>
<keyword evidence="3" id="KW-0131">Cell cycle</keyword>
<evidence type="ECO:0000256" key="1">
    <source>
        <dbReference type="SAM" id="Coils"/>
    </source>
</evidence>
<name>A0A7W8DIA2_9BACT</name>
<keyword evidence="2" id="KW-1133">Transmembrane helix</keyword>
<keyword evidence="4" id="KW-1185">Reference proteome</keyword>
<feature type="transmembrane region" description="Helical" evidence="2">
    <location>
        <begin position="21"/>
        <end position="41"/>
    </location>
</feature>
<evidence type="ECO:0000313" key="3">
    <source>
        <dbReference type="EMBL" id="MBB5030949.1"/>
    </source>
</evidence>
<dbReference type="InterPro" id="IPR007060">
    <property type="entry name" value="FtsL/DivIC"/>
</dbReference>
<protein>
    <submittedName>
        <fullName evidence="3">Cell division protein FtsB</fullName>
    </submittedName>
</protein>
<comment type="caution">
    <text evidence="3">The sequence shown here is derived from an EMBL/GenBank/DDBJ whole genome shotgun (WGS) entry which is preliminary data.</text>
</comment>
<dbReference type="GO" id="GO:0051301">
    <property type="term" value="P:cell division"/>
    <property type="evidence" value="ECO:0007669"/>
    <property type="project" value="UniProtKB-KW"/>
</dbReference>
<dbReference type="Pfam" id="PF04977">
    <property type="entry name" value="DivIC"/>
    <property type="match status" value="1"/>
</dbReference>
<keyword evidence="2" id="KW-0472">Membrane</keyword>
<reference evidence="3 4" key="1">
    <citation type="submission" date="2020-08" db="EMBL/GenBank/DDBJ databases">
        <title>Genomic Encyclopedia of Type Strains, Phase IV (KMG-IV): sequencing the most valuable type-strain genomes for metagenomic binning, comparative biology and taxonomic classification.</title>
        <authorList>
            <person name="Goeker M."/>
        </authorList>
    </citation>
    <scope>NUCLEOTIDE SEQUENCE [LARGE SCALE GENOMIC DNA]</scope>
    <source>
        <strain evidence="3 4">DSM 12252</strain>
    </source>
</reference>
<keyword evidence="2" id="KW-0812">Transmembrane</keyword>
<proteinExistence type="predicted"/>
<gene>
    <name evidence="3" type="ORF">HNQ65_000503</name>
</gene>
<dbReference type="Proteomes" id="UP000590740">
    <property type="component" value="Unassembled WGS sequence"/>
</dbReference>
<dbReference type="RefSeq" id="WP_184337898.1">
    <property type="nucleotide sequence ID" value="NZ_JACHIG010000001.1"/>
</dbReference>
<dbReference type="AlphaFoldDB" id="A0A7W8DIA2"/>
<keyword evidence="1" id="KW-0175">Coiled coil</keyword>
<dbReference type="EMBL" id="JACHIG010000001">
    <property type="protein sequence ID" value="MBB5030949.1"/>
    <property type="molecule type" value="Genomic_DNA"/>
</dbReference>